<evidence type="ECO:0000256" key="8">
    <source>
        <dbReference type="ARBA" id="ARBA00023288"/>
    </source>
</evidence>
<dbReference type="InParanoid" id="A0A2J7RGA8"/>
<proteinExistence type="inferred from homology"/>
<keyword evidence="4" id="KW-0964">Secreted</keyword>
<evidence type="ECO:0000256" key="5">
    <source>
        <dbReference type="ARBA" id="ARBA00022530"/>
    </source>
</evidence>
<dbReference type="OrthoDB" id="5945655at2759"/>
<comment type="subcellular location">
    <subcellularLocation>
        <location evidence="1 9">Secreted</location>
        <location evidence="1 9">Extracellular space</location>
        <location evidence="1 9">Extracellular matrix</location>
    </subcellularLocation>
</comment>
<evidence type="ECO:0000256" key="4">
    <source>
        <dbReference type="ARBA" id="ARBA00022525"/>
    </source>
</evidence>
<reference evidence="10 11" key="1">
    <citation type="submission" date="2017-12" db="EMBL/GenBank/DDBJ databases">
        <title>Hemimetabolous genomes reveal molecular basis of termite eusociality.</title>
        <authorList>
            <person name="Harrison M.C."/>
            <person name="Jongepier E."/>
            <person name="Robertson H.M."/>
            <person name="Arning N."/>
            <person name="Bitard-Feildel T."/>
            <person name="Chao H."/>
            <person name="Childers C.P."/>
            <person name="Dinh H."/>
            <person name="Doddapaneni H."/>
            <person name="Dugan S."/>
            <person name="Gowin J."/>
            <person name="Greiner C."/>
            <person name="Han Y."/>
            <person name="Hu H."/>
            <person name="Hughes D.S.T."/>
            <person name="Huylmans A.-K."/>
            <person name="Kemena C."/>
            <person name="Kremer L.P.M."/>
            <person name="Lee S.L."/>
            <person name="Lopez-Ezquerra A."/>
            <person name="Mallet L."/>
            <person name="Monroy-Kuhn J.M."/>
            <person name="Moser A."/>
            <person name="Murali S.C."/>
            <person name="Muzny D.M."/>
            <person name="Otani S."/>
            <person name="Piulachs M.-D."/>
            <person name="Poelchau M."/>
            <person name="Qu J."/>
            <person name="Schaub F."/>
            <person name="Wada-Katsumata A."/>
            <person name="Worley K.C."/>
            <person name="Xie Q."/>
            <person name="Ylla G."/>
            <person name="Poulsen M."/>
            <person name="Gibbs R.A."/>
            <person name="Schal C."/>
            <person name="Richards S."/>
            <person name="Belles X."/>
            <person name="Korb J."/>
            <person name="Bornberg-Bauer E."/>
        </authorList>
    </citation>
    <scope>NUCLEOTIDE SEQUENCE [LARGE SCALE GENOMIC DNA]</scope>
    <source>
        <tissue evidence="10">Whole body</tissue>
    </source>
</reference>
<dbReference type="InterPro" id="IPR005817">
    <property type="entry name" value="Wnt"/>
</dbReference>
<evidence type="ECO:0000256" key="3">
    <source>
        <dbReference type="ARBA" id="ARBA00022473"/>
    </source>
</evidence>
<comment type="function">
    <text evidence="9">Ligand for members of the frizzled family of seven transmembrane receptors.</text>
</comment>
<comment type="caution">
    <text evidence="10">The sequence shown here is derived from an EMBL/GenBank/DDBJ whole genome shotgun (WGS) entry which is preliminary data.</text>
</comment>
<dbReference type="PANTHER" id="PTHR12027">
    <property type="entry name" value="WNT RELATED"/>
    <property type="match status" value="1"/>
</dbReference>
<keyword evidence="8" id="KW-0449">Lipoprotein</keyword>
<evidence type="ECO:0000313" key="11">
    <source>
        <dbReference type="Proteomes" id="UP000235965"/>
    </source>
</evidence>
<dbReference type="PROSITE" id="PS00246">
    <property type="entry name" value="WNT1"/>
    <property type="match status" value="1"/>
</dbReference>
<dbReference type="PRINTS" id="PR01349">
    <property type="entry name" value="WNTPROTEIN"/>
</dbReference>
<dbReference type="GO" id="GO:0045165">
    <property type="term" value="P:cell fate commitment"/>
    <property type="evidence" value="ECO:0007669"/>
    <property type="project" value="TreeGrafter"/>
</dbReference>
<evidence type="ECO:0000256" key="6">
    <source>
        <dbReference type="ARBA" id="ARBA00022687"/>
    </source>
</evidence>
<dbReference type="EMBL" id="NEVH01004401">
    <property type="protein sequence ID" value="PNF39874.1"/>
    <property type="molecule type" value="Genomic_DNA"/>
</dbReference>
<evidence type="ECO:0000256" key="2">
    <source>
        <dbReference type="ARBA" id="ARBA00005683"/>
    </source>
</evidence>
<keyword evidence="6 9" id="KW-0879">Wnt signaling pathway</keyword>
<dbReference type="Proteomes" id="UP000235965">
    <property type="component" value="Unassembled WGS sequence"/>
</dbReference>
<comment type="similarity">
    <text evidence="2 9">Belongs to the Wnt family.</text>
</comment>
<dbReference type="STRING" id="105785.A0A2J7RGA8"/>
<dbReference type="Pfam" id="PF00110">
    <property type="entry name" value="wnt"/>
    <property type="match status" value="1"/>
</dbReference>
<sequence>MGWATERTEFESRYPRIGNRLRPVAQTLMRSMFSTLRQPSLCNVSHQHRRWCRDKGVRNALLDARLLAITQCQEQFRYDPWNCSDEYRNISFSHGNKVYRETALLYAMSAAALTHVVAQACADGSMRRCRCAEEHSPEDTRRIWPWGLCGDNYSYGRRFTRRFTQLRQSRVDHLHGFVVRHNINIGIQVVGQMKTVCKCHGVSGSCTSKTCWKRLKPFKETAEILKGSYYKAQIEVSSNHVSRERSCKRRVPKSTLVYIHSSPDFCPSTRGRRCLNPDNCGTLCCSRGYVHKTVSDIRPCNCHWVSRSYELSCKKCSVMRDIYICK</sequence>
<evidence type="ECO:0000313" key="10">
    <source>
        <dbReference type="EMBL" id="PNF39874.1"/>
    </source>
</evidence>
<dbReference type="GO" id="GO:0005125">
    <property type="term" value="F:cytokine activity"/>
    <property type="evidence" value="ECO:0007669"/>
    <property type="project" value="TreeGrafter"/>
</dbReference>
<evidence type="ECO:0000256" key="7">
    <source>
        <dbReference type="ARBA" id="ARBA00023157"/>
    </source>
</evidence>
<dbReference type="AlphaFoldDB" id="A0A2J7RGA8"/>
<dbReference type="FunCoup" id="A0A2J7RGA8">
    <property type="interactions" value="6"/>
</dbReference>
<dbReference type="GO" id="GO:0060070">
    <property type="term" value="P:canonical Wnt signaling pathway"/>
    <property type="evidence" value="ECO:0007669"/>
    <property type="project" value="TreeGrafter"/>
</dbReference>
<dbReference type="PANTHER" id="PTHR12027:SF97">
    <property type="entry name" value="PROTEIN WNT-4"/>
    <property type="match status" value="1"/>
</dbReference>
<protein>
    <recommendedName>
        <fullName evidence="9">Protein Wnt</fullName>
    </recommendedName>
</protein>
<dbReference type="GO" id="GO:0005615">
    <property type="term" value="C:extracellular space"/>
    <property type="evidence" value="ECO:0007669"/>
    <property type="project" value="TreeGrafter"/>
</dbReference>
<evidence type="ECO:0000256" key="9">
    <source>
        <dbReference type="RuleBase" id="RU003500"/>
    </source>
</evidence>
<keyword evidence="5" id="KW-0272">Extracellular matrix</keyword>
<evidence type="ECO:0000256" key="1">
    <source>
        <dbReference type="ARBA" id="ARBA00004498"/>
    </source>
</evidence>
<dbReference type="GO" id="GO:0005109">
    <property type="term" value="F:frizzled binding"/>
    <property type="evidence" value="ECO:0007669"/>
    <property type="project" value="TreeGrafter"/>
</dbReference>
<accession>A0A2J7RGA8</accession>
<organism evidence="10 11">
    <name type="scientific">Cryptotermes secundus</name>
    <dbReference type="NCBI Taxonomy" id="105785"/>
    <lineage>
        <taxon>Eukaryota</taxon>
        <taxon>Metazoa</taxon>
        <taxon>Ecdysozoa</taxon>
        <taxon>Arthropoda</taxon>
        <taxon>Hexapoda</taxon>
        <taxon>Insecta</taxon>
        <taxon>Pterygota</taxon>
        <taxon>Neoptera</taxon>
        <taxon>Polyneoptera</taxon>
        <taxon>Dictyoptera</taxon>
        <taxon>Blattodea</taxon>
        <taxon>Blattoidea</taxon>
        <taxon>Termitoidae</taxon>
        <taxon>Kalotermitidae</taxon>
        <taxon>Cryptotermitinae</taxon>
        <taxon>Cryptotermes</taxon>
    </lineage>
</organism>
<dbReference type="SMART" id="SM00097">
    <property type="entry name" value="WNT1"/>
    <property type="match status" value="1"/>
</dbReference>
<keyword evidence="3 9" id="KW-0217">Developmental protein</keyword>
<dbReference type="InterPro" id="IPR018161">
    <property type="entry name" value="Wnt_CS"/>
</dbReference>
<dbReference type="GO" id="GO:0030182">
    <property type="term" value="P:neuron differentiation"/>
    <property type="evidence" value="ECO:0007669"/>
    <property type="project" value="TreeGrafter"/>
</dbReference>
<keyword evidence="11" id="KW-1185">Reference proteome</keyword>
<name>A0A2J7RGA8_9NEOP</name>
<keyword evidence="7" id="KW-1015">Disulfide bond</keyword>
<gene>
    <name evidence="10" type="ORF">B7P43_G01968</name>
</gene>
<dbReference type="CDD" id="cd19341">
    <property type="entry name" value="Wnt_Wnt9"/>
    <property type="match status" value="1"/>
</dbReference>